<proteinExistence type="predicted"/>
<dbReference type="InParanoid" id="A0A7J8C8U4"/>
<name>A0A7J8C8U4_MOLMO</name>
<keyword evidence="2" id="KW-1185">Reference proteome</keyword>
<dbReference type="EMBL" id="JACASF010000021">
    <property type="protein sequence ID" value="KAF6407246.1"/>
    <property type="molecule type" value="Genomic_DNA"/>
</dbReference>
<evidence type="ECO:0000313" key="2">
    <source>
        <dbReference type="Proteomes" id="UP000550707"/>
    </source>
</evidence>
<gene>
    <name evidence="1" type="ORF">HJG59_009907</name>
</gene>
<organism evidence="1 2">
    <name type="scientific">Molossus molossus</name>
    <name type="common">Pallas' mastiff bat</name>
    <name type="synonym">Vespertilio molossus</name>
    <dbReference type="NCBI Taxonomy" id="27622"/>
    <lineage>
        <taxon>Eukaryota</taxon>
        <taxon>Metazoa</taxon>
        <taxon>Chordata</taxon>
        <taxon>Craniata</taxon>
        <taxon>Vertebrata</taxon>
        <taxon>Euteleostomi</taxon>
        <taxon>Mammalia</taxon>
        <taxon>Eutheria</taxon>
        <taxon>Laurasiatheria</taxon>
        <taxon>Chiroptera</taxon>
        <taxon>Yangochiroptera</taxon>
        <taxon>Molossidae</taxon>
        <taxon>Molossus</taxon>
    </lineage>
</organism>
<reference evidence="1 2" key="1">
    <citation type="journal article" date="2020" name="Nature">
        <title>Six reference-quality genomes reveal evolution of bat adaptations.</title>
        <authorList>
            <person name="Jebb D."/>
            <person name="Huang Z."/>
            <person name="Pippel M."/>
            <person name="Hughes G.M."/>
            <person name="Lavrichenko K."/>
            <person name="Devanna P."/>
            <person name="Winkler S."/>
            <person name="Jermiin L.S."/>
            <person name="Skirmuntt E.C."/>
            <person name="Katzourakis A."/>
            <person name="Burkitt-Gray L."/>
            <person name="Ray D.A."/>
            <person name="Sullivan K.A.M."/>
            <person name="Roscito J.G."/>
            <person name="Kirilenko B.M."/>
            <person name="Davalos L.M."/>
            <person name="Corthals A.P."/>
            <person name="Power M.L."/>
            <person name="Jones G."/>
            <person name="Ransome R.D."/>
            <person name="Dechmann D.K.N."/>
            <person name="Locatelli A.G."/>
            <person name="Puechmaille S.J."/>
            <person name="Fedrigo O."/>
            <person name="Jarvis E.D."/>
            <person name="Hiller M."/>
            <person name="Vernes S.C."/>
            <person name="Myers E.W."/>
            <person name="Teeling E.C."/>
        </authorList>
    </citation>
    <scope>NUCLEOTIDE SEQUENCE [LARGE SCALE GENOMIC DNA]</scope>
    <source>
        <strain evidence="1">MMolMol1</strain>
        <tissue evidence="1">Muscle</tissue>
    </source>
</reference>
<sequence>MLEQNLFDDLLLFPYCWHYWNKHLYMTQPCLLNLAQVVTGGLRPVVSGFNFGNSAKTPSRISFPVSTRDPAGCLDWVFPGLKSRHFLKNCGAARNFPLEFYLALAVPIISLKLNQEFLCMT</sequence>
<dbReference type="Proteomes" id="UP000550707">
    <property type="component" value="Unassembled WGS sequence"/>
</dbReference>
<accession>A0A7J8C8U4</accession>
<evidence type="ECO:0000313" key="1">
    <source>
        <dbReference type="EMBL" id="KAF6407246.1"/>
    </source>
</evidence>
<dbReference type="AlphaFoldDB" id="A0A7J8C8U4"/>
<protein>
    <submittedName>
        <fullName evidence="1">Uncharacterized protein</fullName>
    </submittedName>
</protein>
<comment type="caution">
    <text evidence="1">The sequence shown here is derived from an EMBL/GenBank/DDBJ whole genome shotgun (WGS) entry which is preliminary data.</text>
</comment>